<keyword evidence="3" id="KW-1185">Reference proteome</keyword>
<evidence type="ECO:0000313" key="3">
    <source>
        <dbReference type="Proteomes" id="UP001630127"/>
    </source>
</evidence>
<evidence type="ECO:0000313" key="2">
    <source>
        <dbReference type="EMBL" id="KAL3512627.1"/>
    </source>
</evidence>
<dbReference type="Pfam" id="PF18631">
    <property type="entry name" value="Cucumopine_C"/>
    <property type="match status" value="1"/>
</dbReference>
<dbReference type="Gene3D" id="2.40.100.20">
    <property type="match status" value="1"/>
</dbReference>
<dbReference type="EMBL" id="JBJUIK010000011">
    <property type="protein sequence ID" value="KAL3512627.1"/>
    <property type="molecule type" value="Genomic_DNA"/>
</dbReference>
<evidence type="ECO:0000259" key="1">
    <source>
        <dbReference type="Pfam" id="PF18631"/>
    </source>
</evidence>
<protein>
    <recommendedName>
        <fullName evidence="1">Cucumopine synthase C-terminal helical bundle domain-containing protein</fullName>
    </recommendedName>
</protein>
<reference evidence="2 3" key="1">
    <citation type="submission" date="2024-11" db="EMBL/GenBank/DDBJ databases">
        <title>A near-complete genome assembly of Cinchona calisaya.</title>
        <authorList>
            <person name="Lian D.C."/>
            <person name="Zhao X.W."/>
            <person name="Wei L."/>
        </authorList>
    </citation>
    <scope>NUCLEOTIDE SEQUENCE [LARGE SCALE GENOMIC DNA]</scope>
    <source>
        <tissue evidence="2">Nenye</tissue>
    </source>
</reference>
<organism evidence="2 3">
    <name type="scientific">Cinchona calisaya</name>
    <dbReference type="NCBI Taxonomy" id="153742"/>
    <lineage>
        <taxon>Eukaryota</taxon>
        <taxon>Viridiplantae</taxon>
        <taxon>Streptophyta</taxon>
        <taxon>Embryophyta</taxon>
        <taxon>Tracheophyta</taxon>
        <taxon>Spermatophyta</taxon>
        <taxon>Magnoliopsida</taxon>
        <taxon>eudicotyledons</taxon>
        <taxon>Gunneridae</taxon>
        <taxon>Pentapetalae</taxon>
        <taxon>asterids</taxon>
        <taxon>lamiids</taxon>
        <taxon>Gentianales</taxon>
        <taxon>Rubiaceae</taxon>
        <taxon>Cinchonoideae</taxon>
        <taxon>Cinchoneae</taxon>
        <taxon>Cinchona</taxon>
    </lineage>
</organism>
<comment type="caution">
    <text evidence="2">The sequence shown here is derived from an EMBL/GenBank/DDBJ whole genome shotgun (WGS) entry which is preliminary data.</text>
</comment>
<gene>
    <name evidence="2" type="ORF">ACH5RR_025344</name>
</gene>
<feature type="domain" description="Cucumopine synthase C-terminal helical bundle" evidence="1">
    <location>
        <begin position="11"/>
        <end position="147"/>
    </location>
</feature>
<dbReference type="AlphaFoldDB" id="A0ABD2Z3E6"/>
<proteinExistence type="predicted"/>
<name>A0ABD2Z3E6_9GENT</name>
<dbReference type="Proteomes" id="UP001630127">
    <property type="component" value="Unassembled WGS sequence"/>
</dbReference>
<dbReference type="InterPro" id="IPR040602">
    <property type="entry name" value="Cucumopine_C"/>
</dbReference>
<accession>A0ABD2Z3E6</accession>
<sequence length="319" mass="36436">MVDGELTSLIDVVKSMLQETEAIRDKEPEEIRALRTGTLSSRAGTNSQYFTTWDFVNGIIRDQSMSWYHFVELAEDNTFSLHHICKVINLIDHPCSNFLRYTGFPKLGSLAAALRKHLPSASTRQQAVEAVRSFCAYINLLTAWSFHYFPWNLGEQFRYDNHVQPHVHADLSRRVHITTNGTEIMLTWEPLGISVNAFLATNENPELCDDIIRVLPFRVLQDHAVVSGESMYAWVPVVSTAPVRVKERQCDAPKGRIRFSQITGNKLVIQYGEVTEDIETPVLGEIVPEHRDRLDEVGRRVLQSTFDTKDLIWLKVELV</sequence>